<keyword evidence="2" id="KW-1185">Reference proteome</keyword>
<dbReference type="AlphaFoldDB" id="A0A8X6QLQ0"/>
<name>A0A8X6QLQ0_NEPPI</name>
<evidence type="ECO:0000313" key="1">
    <source>
        <dbReference type="EMBL" id="GFU25693.1"/>
    </source>
</evidence>
<evidence type="ECO:0000313" key="2">
    <source>
        <dbReference type="Proteomes" id="UP000887013"/>
    </source>
</evidence>
<reference evidence="1" key="1">
    <citation type="submission" date="2020-08" db="EMBL/GenBank/DDBJ databases">
        <title>Multicomponent nature underlies the extraordinary mechanical properties of spider dragline silk.</title>
        <authorList>
            <person name="Kono N."/>
            <person name="Nakamura H."/>
            <person name="Mori M."/>
            <person name="Yoshida Y."/>
            <person name="Ohtoshi R."/>
            <person name="Malay A.D."/>
            <person name="Moran D.A.P."/>
            <person name="Tomita M."/>
            <person name="Numata K."/>
            <person name="Arakawa K."/>
        </authorList>
    </citation>
    <scope>NUCLEOTIDE SEQUENCE</scope>
</reference>
<comment type="caution">
    <text evidence="1">The sequence shown here is derived from an EMBL/GenBank/DDBJ whole genome shotgun (WGS) entry which is preliminary data.</text>
</comment>
<sequence length="110" mass="12988">MYLDITLLLIFDRGYPYIAAVLLQNPSGSRFYLQMFFLVVFQDISFLDETARSFRILEIFQTVERENFEHTDHLSYLVDLNPIENSWLLLVDIFQKGISPFELCRNSKSP</sequence>
<dbReference type="Proteomes" id="UP000887013">
    <property type="component" value="Unassembled WGS sequence"/>
</dbReference>
<accession>A0A8X6QLQ0</accession>
<protein>
    <submittedName>
        <fullName evidence="1">Uncharacterized protein</fullName>
    </submittedName>
</protein>
<dbReference type="EMBL" id="BMAW01032472">
    <property type="protein sequence ID" value="GFU25693.1"/>
    <property type="molecule type" value="Genomic_DNA"/>
</dbReference>
<proteinExistence type="predicted"/>
<organism evidence="1 2">
    <name type="scientific">Nephila pilipes</name>
    <name type="common">Giant wood spider</name>
    <name type="synonym">Nephila maculata</name>
    <dbReference type="NCBI Taxonomy" id="299642"/>
    <lineage>
        <taxon>Eukaryota</taxon>
        <taxon>Metazoa</taxon>
        <taxon>Ecdysozoa</taxon>
        <taxon>Arthropoda</taxon>
        <taxon>Chelicerata</taxon>
        <taxon>Arachnida</taxon>
        <taxon>Araneae</taxon>
        <taxon>Araneomorphae</taxon>
        <taxon>Entelegynae</taxon>
        <taxon>Araneoidea</taxon>
        <taxon>Nephilidae</taxon>
        <taxon>Nephila</taxon>
    </lineage>
</organism>
<gene>
    <name evidence="1" type="ORF">NPIL_258611</name>
</gene>